<dbReference type="AlphaFoldDB" id="A0A511RLU9"/>
<feature type="transmembrane region" description="Helical" evidence="1">
    <location>
        <begin position="6"/>
        <end position="25"/>
    </location>
</feature>
<evidence type="ECO:0000313" key="2">
    <source>
        <dbReference type="EMBL" id="GEM90633.1"/>
    </source>
</evidence>
<comment type="caution">
    <text evidence="2">The sequence shown here is derived from an EMBL/GenBank/DDBJ whole genome shotgun (WGS) entry which is preliminary data.</text>
</comment>
<keyword evidence="1" id="KW-0812">Transmembrane</keyword>
<reference evidence="2 3" key="1">
    <citation type="submission" date="2019-07" db="EMBL/GenBank/DDBJ databases">
        <title>Whole genome shotgun sequence of Oceanithermus desulfurans NBRC 100063.</title>
        <authorList>
            <person name="Hosoyama A."/>
            <person name="Uohara A."/>
            <person name="Ohji S."/>
            <person name="Ichikawa N."/>
        </authorList>
    </citation>
    <scope>NUCLEOTIDE SEQUENCE [LARGE SCALE GENOMIC DNA]</scope>
    <source>
        <strain evidence="2 3">NBRC 100063</strain>
    </source>
</reference>
<accession>A0A511RLU9</accession>
<proteinExistence type="predicted"/>
<gene>
    <name evidence="2" type="ORF">ODE01S_20670</name>
</gene>
<protein>
    <submittedName>
        <fullName evidence="2">Uncharacterized protein</fullName>
    </submittedName>
</protein>
<dbReference type="Proteomes" id="UP000321827">
    <property type="component" value="Unassembled WGS sequence"/>
</dbReference>
<feature type="transmembrane region" description="Helical" evidence="1">
    <location>
        <begin position="32"/>
        <end position="53"/>
    </location>
</feature>
<feature type="transmembrane region" description="Helical" evidence="1">
    <location>
        <begin position="65"/>
        <end position="84"/>
    </location>
</feature>
<dbReference type="EMBL" id="BJXN01000017">
    <property type="protein sequence ID" value="GEM90633.1"/>
    <property type="molecule type" value="Genomic_DNA"/>
</dbReference>
<keyword evidence="1" id="KW-1133">Transmembrane helix</keyword>
<organism evidence="2 3">
    <name type="scientific">Oceanithermus desulfurans NBRC 100063</name>
    <dbReference type="NCBI Taxonomy" id="1227550"/>
    <lineage>
        <taxon>Bacteria</taxon>
        <taxon>Thermotogati</taxon>
        <taxon>Deinococcota</taxon>
        <taxon>Deinococci</taxon>
        <taxon>Thermales</taxon>
        <taxon>Thermaceae</taxon>
        <taxon>Oceanithermus</taxon>
    </lineage>
</organism>
<evidence type="ECO:0000313" key="3">
    <source>
        <dbReference type="Proteomes" id="UP000321827"/>
    </source>
</evidence>
<name>A0A511RLU9_9DEIN</name>
<evidence type="ECO:0000256" key="1">
    <source>
        <dbReference type="SAM" id="Phobius"/>
    </source>
</evidence>
<sequence>MDMQMILFLHLAFAAVWVGGWFVLAHGNRTGWLVAFGLVSAAAMLLTGGHLLFSSRPDLLSQGLFHLKLAAYAAMVLLALVAWMRPRWHRRVAWAGFTSGLLALYAIAALP</sequence>
<keyword evidence="1" id="KW-0472">Membrane</keyword>
<feature type="transmembrane region" description="Helical" evidence="1">
    <location>
        <begin position="91"/>
        <end position="110"/>
    </location>
</feature>